<keyword evidence="2" id="KW-1185">Reference proteome</keyword>
<organism evidence="2 3">
    <name type="scientific">Parascaris univalens</name>
    <name type="common">Nematode worm</name>
    <dbReference type="NCBI Taxonomy" id="6257"/>
    <lineage>
        <taxon>Eukaryota</taxon>
        <taxon>Metazoa</taxon>
        <taxon>Ecdysozoa</taxon>
        <taxon>Nematoda</taxon>
        <taxon>Chromadorea</taxon>
        <taxon>Rhabditida</taxon>
        <taxon>Spirurina</taxon>
        <taxon>Ascaridomorpha</taxon>
        <taxon>Ascaridoidea</taxon>
        <taxon>Ascarididae</taxon>
        <taxon>Parascaris</taxon>
    </lineage>
</organism>
<dbReference type="WBParaSite" id="PgR007_g188_t02">
    <property type="protein sequence ID" value="PgR007_g188_t02"/>
    <property type="gene ID" value="PgR007_g188"/>
</dbReference>
<dbReference type="AlphaFoldDB" id="A0A915AIF4"/>
<feature type="coiled-coil region" evidence="1">
    <location>
        <begin position="179"/>
        <end position="227"/>
    </location>
</feature>
<protein>
    <submittedName>
        <fullName evidence="3">Uncharacterized protein</fullName>
    </submittedName>
</protein>
<evidence type="ECO:0000313" key="3">
    <source>
        <dbReference type="WBParaSite" id="PgR007_g188_t02"/>
    </source>
</evidence>
<proteinExistence type="predicted"/>
<sequence length="243" mass="27667">MVCVSRQTVGENPNVKERPFVRTIRCTQKKGEERGEEVPIITKIPPPHRSPQLWVTSLKSMSLLASGEVNVDADRTPLFFFVQSTPSGQFTANAVSSSGQLWTSSYSSEEWIKLYEEGGAASNEQFFEWLSDADSKITAKTDRNSLEIKWSKEDEEGFFFEICSLHLVQEPPNAFIGLLRSLLNERAAFYERATNAEAKLDEMRDHMEKLEQRSSELSEFCSNLETTLISKFAVILREKLKKK</sequence>
<evidence type="ECO:0000313" key="2">
    <source>
        <dbReference type="Proteomes" id="UP000887569"/>
    </source>
</evidence>
<evidence type="ECO:0000256" key="1">
    <source>
        <dbReference type="SAM" id="Coils"/>
    </source>
</evidence>
<keyword evidence="1" id="KW-0175">Coiled coil</keyword>
<reference evidence="3" key="1">
    <citation type="submission" date="2022-11" db="UniProtKB">
        <authorList>
            <consortium name="WormBaseParasite"/>
        </authorList>
    </citation>
    <scope>IDENTIFICATION</scope>
</reference>
<dbReference type="Proteomes" id="UP000887569">
    <property type="component" value="Unplaced"/>
</dbReference>
<accession>A0A915AIF4</accession>
<name>A0A915AIF4_PARUN</name>